<feature type="compositionally biased region" description="Basic and acidic residues" evidence="1">
    <location>
        <begin position="67"/>
        <end position="76"/>
    </location>
</feature>
<organism evidence="3 4">
    <name type="scientific">Micromonas commoda (strain RCC299 / NOUM17 / CCMP2709)</name>
    <name type="common">Picoplanktonic green alga</name>
    <dbReference type="NCBI Taxonomy" id="296587"/>
    <lineage>
        <taxon>Eukaryota</taxon>
        <taxon>Viridiplantae</taxon>
        <taxon>Chlorophyta</taxon>
        <taxon>Mamiellophyceae</taxon>
        <taxon>Mamiellales</taxon>
        <taxon>Mamiellaceae</taxon>
        <taxon>Micromonas</taxon>
    </lineage>
</organism>
<feature type="region of interest" description="Disordered" evidence="1">
    <location>
        <begin position="553"/>
        <end position="577"/>
    </location>
</feature>
<name>C1E9X7_MICCC</name>
<dbReference type="InterPro" id="IPR012677">
    <property type="entry name" value="Nucleotide-bd_a/b_plait_sf"/>
</dbReference>
<feature type="region of interest" description="Disordered" evidence="1">
    <location>
        <begin position="62"/>
        <end position="95"/>
    </location>
</feature>
<dbReference type="OrthoDB" id="439522at2759"/>
<evidence type="ECO:0000259" key="2">
    <source>
        <dbReference type="Pfam" id="PF13679"/>
    </source>
</evidence>
<proteinExistence type="predicted"/>
<accession>C1E9X7</accession>
<dbReference type="RefSeq" id="XP_002503852.1">
    <property type="nucleotide sequence ID" value="XM_002503806.1"/>
</dbReference>
<dbReference type="Pfam" id="PF13679">
    <property type="entry name" value="Methyltransf_32"/>
    <property type="match status" value="1"/>
</dbReference>
<feature type="compositionally biased region" description="Low complexity" evidence="1">
    <location>
        <begin position="82"/>
        <end position="95"/>
    </location>
</feature>
<dbReference type="Proteomes" id="UP000002009">
    <property type="component" value="Chromosome 7"/>
</dbReference>
<dbReference type="InterPro" id="IPR025714">
    <property type="entry name" value="Methyltranfer_dom"/>
</dbReference>
<evidence type="ECO:0000256" key="1">
    <source>
        <dbReference type="SAM" id="MobiDB-lite"/>
    </source>
</evidence>
<reference evidence="3 4" key="1">
    <citation type="journal article" date="2009" name="Science">
        <title>Green evolution and dynamic adaptations revealed by genomes of the marine picoeukaryotes Micromonas.</title>
        <authorList>
            <person name="Worden A.Z."/>
            <person name="Lee J.H."/>
            <person name="Mock T."/>
            <person name="Rouze P."/>
            <person name="Simmons M.P."/>
            <person name="Aerts A.L."/>
            <person name="Allen A.E."/>
            <person name="Cuvelier M.L."/>
            <person name="Derelle E."/>
            <person name="Everett M.V."/>
            <person name="Foulon E."/>
            <person name="Grimwood J."/>
            <person name="Gundlach H."/>
            <person name="Henrissat B."/>
            <person name="Napoli C."/>
            <person name="McDonald S.M."/>
            <person name="Parker M.S."/>
            <person name="Rombauts S."/>
            <person name="Salamov A."/>
            <person name="Von Dassow P."/>
            <person name="Badger J.H."/>
            <person name="Coutinho P.M."/>
            <person name="Demir E."/>
            <person name="Dubchak I."/>
            <person name="Gentemann C."/>
            <person name="Eikrem W."/>
            <person name="Gready J.E."/>
            <person name="John U."/>
            <person name="Lanier W."/>
            <person name="Lindquist E.A."/>
            <person name="Lucas S."/>
            <person name="Mayer K.F."/>
            <person name="Moreau H."/>
            <person name="Not F."/>
            <person name="Otillar R."/>
            <person name="Panaud O."/>
            <person name="Pangilinan J."/>
            <person name="Paulsen I."/>
            <person name="Piegu B."/>
            <person name="Poliakov A."/>
            <person name="Robbens S."/>
            <person name="Schmutz J."/>
            <person name="Toulza E."/>
            <person name="Wyss T."/>
            <person name="Zelensky A."/>
            <person name="Zhou K."/>
            <person name="Armbrust E.V."/>
            <person name="Bhattacharya D."/>
            <person name="Goodenough U.W."/>
            <person name="Van de Peer Y."/>
            <person name="Grigoriev I.V."/>
        </authorList>
    </citation>
    <scope>NUCLEOTIDE SEQUENCE [LARGE SCALE GENOMIC DNA]</scope>
    <source>
        <strain evidence="4">RCC299 / NOUM17</strain>
    </source>
</reference>
<sequence length="611" mass="66011">MGKKRFERVANSTRPAAKLGGGGGWNIDGARGIVDGDAASLPAYPTPLSRRRVADKGRVDLTVAASDAHERTRAGDEGETNASSSAAAAGASASTSHSAPRVYKKVFSGVGWRAAAPGFGNPEDKRDDAPRRPIILVGNLPTDVHPGELVDIIEAHCESLDYDGELTRTQMAVFGPARPKLKRDRGRLHRGFALLTFDTVAAALSCAALLDGADLRTPSKKTEGGLRPMKCTTEVGDAMDDRFMDGTQGEDAPPPPPPPVPDDPSAAPFSLSELRRFPMRSNCLSTHATLADLDPALRDRLARYFRDACEGLPEFASVFARAERLAGKYTRVKEIVESVEAFKVVVSFVATCERTGARRVRKFFDLACGHGLVGIMLAYAYPDRTVMACDRKRRESFEAFAEAFAHYASREENSPATFHDDEVEPEVEPGAAGSSRRSRRLPNLTFVEGELDVLAPNVDSNSLVLALHGCNEANKDSMRMATSASALWCVMPCCIRANLYLPNCTVSKMTDDQRYAFMCGVMACEYGAQMARCIDRRITNRAVVLCGGCEDGDEEEGDKADGDGEGGGSVGPFGTSTKLRFYSDHKHLVTRARRRKDGESAVAFVSNPSSR</sequence>
<dbReference type="InterPro" id="IPR035979">
    <property type="entry name" value="RBD_domain_sf"/>
</dbReference>
<dbReference type="EMBL" id="CP001328">
    <property type="protein sequence ID" value="ACO65110.1"/>
    <property type="molecule type" value="Genomic_DNA"/>
</dbReference>
<dbReference type="SUPFAM" id="SSF54928">
    <property type="entry name" value="RNA-binding domain, RBD"/>
    <property type="match status" value="1"/>
</dbReference>
<dbReference type="InParanoid" id="C1E9X7"/>
<feature type="region of interest" description="Disordered" evidence="1">
    <location>
        <begin position="1"/>
        <end position="25"/>
    </location>
</feature>
<evidence type="ECO:0000313" key="3">
    <source>
        <dbReference type="EMBL" id="ACO65110.1"/>
    </source>
</evidence>
<dbReference type="Gene3D" id="3.30.70.330">
    <property type="match status" value="1"/>
</dbReference>
<dbReference type="eggNOG" id="ENOG502S8Q1">
    <property type="taxonomic scope" value="Eukaryota"/>
</dbReference>
<feature type="domain" description="Methyltransferase" evidence="2">
    <location>
        <begin position="347"/>
        <end position="495"/>
    </location>
</feature>
<evidence type="ECO:0000313" key="4">
    <source>
        <dbReference type="Proteomes" id="UP000002009"/>
    </source>
</evidence>
<gene>
    <name evidence="3" type="ORF">MICPUN_59875</name>
</gene>
<dbReference type="AlphaFoldDB" id="C1E9X7"/>
<feature type="region of interest" description="Disordered" evidence="1">
    <location>
        <begin position="241"/>
        <end position="268"/>
    </location>
</feature>
<dbReference type="CDD" id="cd00590">
    <property type="entry name" value="RRM_SF"/>
    <property type="match status" value="1"/>
</dbReference>
<keyword evidence="4" id="KW-1185">Reference proteome</keyword>
<feature type="compositionally biased region" description="Pro residues" evidence="1">
    <location>
        <begin position="252"/>
        <end position="262"/>
    </location>
</feature>
<dbReference type="GO" id="GO:0003676">
    <property type="term" value="F:nucleic acid binding"/>
    <property type="evidence" value="ECO:0007669"/>
    <property type="project" value="InterPro"/>
</dbReference>
<protein>
    <recommendedName>
        <fullName evidence="2">Methyltransferase domain-containing protein</fullName>
    </recommendedName>
</protein>
<feature type="region of interest" description="Disordered" evidence="1">
    <location>
        <begin position="413"/>
        <end position="437"/>
    </location>
</feature>
<dbReference type="GeneID" id="8245142"/>
<dbReference type="KEGG" id="mis:MICPUN_59875"/>